<comment type="similarity">
    <text evidence="1">Belongs to the SMP-30/CGR1 family.</text>
</comment>
<feature type="region of interest" description="Disordered" evidence="4">
    <location>
        <begin position="1"/>
        <end position="29"/>
    </location>
</feature>
<feature type="binding site" evidence="3">
    <location>
        <position position="43"/>
    </location>
    <ligand>
        <name>a divalent metal cation</name>
        <dbReference type="ChEBI" id="CHEBI:60240"/>
    </ligand>
</feature>
<sequence length="322" mass="35084">MGASSFMLTGKPMSLASASSPSSPSLSADTITAISPEPMLLGESPLWHAEEGALYWIDIPGKAVHKLVLETQQHQRWDMPEEPGSIVKHAQGGLVVALRTGMFHLNTGNGALSALLAAPYDTSRIRFNDGRCDASGRFWCGTIYEPRDREGGTLYCFERNALRDAHHAVTTSNGVAFSVDQRLMYHANTPAHRINVYDYDLATGQTSNCRLLRQFDSDKSAPDYGGRPDGAAVDSEGAYWCAMFEGGRVLRLSPAGEILQEIRLPARCPTMLAFGGADLRTLFITTGRNGRSQAELAQYPFSGHVLAIRVAVAGRLEYSYRP</sequence>
<organism evidence="6 7">
    <name type="scientific">Herbaspirillum rubrisubalbicans Os34</name>
    <dbReference type="NCBI Taxonomy" id="1235827"/>
    <lineage>
        <taxon>Bacteria</taxon>
        <taxon>Pseudomonadati</taxon>
        <taxon>Pseudomonadota</taxon>
        <taxon>Betaproteobacteria</taxon>
        <taxon>Burkholderiales</taxon>
        <taxon>Oxalobacteraceae</taxon>
        <taxon>Herbaspirillum</taxon>
    </lineage>
</organism>
<reference evidence="6 7" key="1">
    <citation type="journal article" date="2012" name="J. Bacteriol.">
        <title>Genome sequence of the pathogenic Herbaspirillum seropedicae strain Os34, isolated from rice roots.</title>
        <authorList>
            <person name="Ye W."/>
            <person name="Ye S."/>
            <person name="Liu J."/>
            <person name="Chang S."/>
            <person name="Chen M."/>
            <person name="Zhu B."/>
            <person name="Guo L."/>
            <person name="An Q."/>
        </authorList>
    </citation>
    <scope>NUCLEOTIDE SEQUENCE [LARGE SCALE GENOMIC DNA]</scope>
    <source>
        <strain evidence="6 7">Os34</strain>
    </source>
</reference>
<dbReference type="GO" id="GO:0005509">
    <property type="term" value="F:calcium ion binding"/>
    <property type="evidence" value="ECO:0007669"/>
    <property type="project" value="TreeGrafter"/>
</dbReference>
<dbReference type="GO" id="GO:0019853">
    <property type="term" value="P:L-ascorbic acid biosynthetic process"/>
    <property type="evidence" value="ECO:0007669"/>
    <property type="project" value="TreeGrafter"/>
</dbReference>
<feature type="binding site" evidence="3">
    <location>
        <position position="126"/>
    </location>
    <ligand>
        <name>substrate</name>
    </ligand>
</feature>
<dbReference type="InterPro" id="IPR013658">
    <property type="entry name" value="SGL"/>
</dbReference>
<gene>
    <name evidence="6" type="ORF">C798_22360</name>
</gene>
<accession>A0A6M3ZY57</accession>
<comment type="cofactor">
    <cofactor evidence="3">
        <name>Zn(2+)</name>
        <dbReference type="ChEBI" id="CHEBI:29105"/>
    </cofactor>
    <text evidence="3">Binds 1 divalent metal cation per subunit.</text>
</comment>
<dbReference type="PANTHER" id="PTHR10907">
    <property type="entry name" value="REGUCALCIN"/>
    <property type="match status" value="1"/>
</dbReference>
<dbReference type="GO" id="GO:0004341">
    <property type="term" value="F:gluconolactonase activity"/>
    <property type="evidence" value="ECO:0007669"/>
    <property type="project" value="TreeGrafter"/>
</dbReference>
<feature type="binding site" evidence="3">
    <location>
        <position position="229"/>
    </location>
    <ligand>
        <name>a divalent metal cation</name>
        <dbReference type="ChEBI" id="CHEBI:60240"/>
    </ligand>
</feature>
<evidence type="ECO:0000256" key="1">
    <source>
        <dbReference type="ARBA" id="ARBA00008853"/>
    </source>
</evidence>
<feature type="active site" description="Proton donor/acceptor" evidence="2">
    <location>
        <position position="229"/>
    </location>
</feature>
<dbReference type="PRINTS" id="PR01790">
    <property type="entry name" value="SMP30FAMILY"/>
</dbReference>
<evidence type="ECO:0000313" key="6">
    <source>
        <dbReference type="EMBL" id="QJQ02870.1"/>
    </source>
</evidence>
<evidence type="ECO:0000259" key="5">
    <source>
        <dbReference type="Pfam" id="PF08450"/>
    </source>
</evidence>
<evidence type="ECO:0000313" key="7">
    <source>
        <dbReference type="Proteomes" id="UP000501648"/>
    </source>
</evidence>
<dbReference type="PANTHER" id="PTHR10907:SF47">
    <property type="entry name" value="REGUCALCIN"/>
    <property type="match status" value="1"/>
</dbReference>
<feature type="domain" description="SMP-30/Gluconolactonase/LRE-like region" evidence="5">
    <location>
        <begin position="41"/>
        <end position="287"/>
    </location>
</feature>
<dbReference type="Pfam" id="PF08450">
    <property type="entry name" value="SGL"/>
    <property type="match status" value="1"/>
</dbReference>
<feature type="compositionally biased region" description="Low complexity" evidence="4">
    <location>
        <begin position="14"/>
        <end position="28"/>
    </location>
</feature>
<dbReference type="AlphaFoldDB" id="A0A6M3ZY57"/>
<dbReference type="Proteomes" id="UP000501648">
    <property type="component" value="Chromosome"/>
</dbReference>
<protein>
    <submittedName>
        <fullName evidence="6">Gluconolactonase</fullName>
    </submittedName>
</protein>
<dbReference type="InterPro" id="IPR011042">
    <property type="entry name" value="6-blade_b-propeller_TolB-like"/>
</dbReference>
<name>A0A6M3ZY57_9BURK</name>
<keyword evidence="3" id="KW-0862">Zinc</keyword>
<evidence type="ECO:0000256" key="3">
    <source>
        <dbReference type="PIRSR" id="PIRSR605511-2"/>
    </source>
</evidence>
<dbReference type="EMBL" id="CP008956">
    <property type="protein sequence ID" value="QJQ02870.1"/>
    <property type="molecule type" value="Genomic_DNA"/>
</dbReference>
<dbReference type="SUPFAM" id="SSF63829">
    <property type="entry name" value="Calcium-dependent phosphotriesterase"/>
    <property type="match status" value="1"/>
</dbReference>
<dbReference type="Gene3D" id="2.120.10.30">
    <property type="entry name" value="TolB, C-terminal domain"/>
    <property type="match status" value="1"/>
</dbReference>
<evidence type="ECO:0000256" key="4">
    <source>
        <dbReference type="SAM" id="MobiDB-lite"/>
    </source>
</evidence>
<feature type="binding site" evidence="3">
    <location>
        <position position="128"/>
    </location>
    <ligand>
        <name>substrate</name>
    </ligand>
</feature>
<proteinExistence type="inferred from homology"/>
<feature type="binding site" evidence="3">
    <location>
        <position position="173"/>
    </location>
    <ligand>
        <name>a divalent metal cation</name>
        <dbReference type="ChEBI" id="CHEBI:60240"/>
    </ligand>
</feature>
<evidence type="ECO:0000256" key="2">
    <source>
        <dbReference type="PIRSR" id="PIRSR605511-1"/>
    </source>
</evidence>
<dbReference type="InterPro" id="IPR005511">
    <property type="entry name" value="SMP-30"/>
</dbReference>
<keyword evidence="3" id="KW-0479">Metal-binding</keyword>